<evidence type="ECO:0000313" key="2">
    <source>
        <dbReference type="Proteomes" id="UP000076577"/>
    </source>
</evidence>
<gene>
    <name evidence="1" type="ORF">PsAD2_04513</name>
</gene>
<dbReference type="InterPro" id="IPR008719">
    <property type="entry name" value="N2O_reductase_NosL"/>
</dbReference>
<name>A0A165T187_9HYPH</name>
<organism evidence="1 2">
    <name type="scientific">Pseudovibrio axinellae</name>
    <dbReference type="NCBI Taxonomy" id="989403"/>
    <lineage>
        <taxon>Bacteria</taxon>
        <taxon>Pseudomonadati</taxon>
        <taxon>Pseudomonadota</taxon>
        <taxon>Alphaproteobacteria</taxon>
        <taxon>Hyphomicrobiales</taxon>
        <taxon>Stappiaceae</taxon>
        <taxon>Pseudovibrio</taxon>
    </lineage>
</organism>
<reference evidence="1 2" key="1">
    <citation type="journal article" date="2016" name="Front. Microbiol.">
        <title>Comparative Genomic Analysis Reveals a Diverse Repertoire of Genes Involved in Prokaryote-Eukaryote Interactions within the Pseudovibrio Genus.</title>
        <authorList>
            <person name="Romano S."/>
            <person name="Fernandez-Guerra A."/>
            <person name="Reen F.J."/>
            <person name="Glockner F.O."/>
            <person name="Crowley S.P."/>
            <person name="O'Sullivan O."/>
            <person name="Cotter P.D."/>
            <person name="Adams C."/>
            <person name="Dobson A.D."/>
            <person name="O'Gara F."/>
        </authorList>
    </citation>
    <scope>NUCLEOTIDE SEQUENCE [LARGE SCALE GENOMIC DNA]</scope>
    <source>
        <strain evidence="1 2">Ad2</strain>
    </source>
</reference>
<dbReference type="Gene3D" id="3.30.70.2050">
    <property type="match status" value="1"/>
</dbReference>
<dbReference type="Proteomes" id="UP000076577">
    <property type="component" value="Unassembled WGS sequence"/>
</dbReference>
<comment type="caution">
    <text evidence="1">The sequence shown here is derived from an EMBL/GenBank/DDBJ whole genome shotgun (WGS) entry which is preliminary data.</text>
</comment>
<accession>A0A165T187</accession>
<proteinExistence type="predicted"/>
<evidence type="ECO:0000313" key="1">
    <source>
        <dbReference type="EMBL" id="KZL05158.1"/>
    </source>
</evidence>
<dbReference type="EMBL" id="LMCB01000159">
    <property type="protein sequence ID" value="KZL05158.1"/>
    <property type="molecule type" value="Genomic_DNA"/>
</dbReference>
<dbReference type="OrthoDB" id="7354657at2"/>
<dbReference type="Gene3D" id="3.30.70.2060">
    <property type="match status" value="1"/>
</dbReference>
<dbReference type="AlphaFoldDB" id="A0A165T187"/>
<dbReference type="Pfam" id="PF05573">
    <property type="entry name" value="NosL"/>
    <property type="match status" value="1"/>
</dbReference>
<sequence>MRLLGILSLTILLSACGGGDETEGKLPDPIVMTEDAVSFYCQMNVLEHPGPKAQIHIEGLPAPLFFAQVRDAVAFLKGEERPGDVVVTYVSDMAKADNWDEPGIENWISADKAMFVVGSKQTGGMGAPEVVPFGSEASALIFAQKNGGKVMPLSEIPAEAVLSSVTLF</sequence>
<dbReference type="PATRIC" id="fig|989403.3.peg.4945"/>
<protein>
    <submittedName>
        <fullName evidence="1">NosL</fullName>
    </submittedName>
</protein>
<dbReference type="SUPFAM" id="SSF160387">
    <property type="entry name" value="NosL/MerB-like"/>
    <property type="match status" value="1"/>
</dbReference>
<dbReference type="PANTHER" id="PTHR41247:SF1">
    <property type="entry name" value="HTH-TYPE TRANSCRIPTIONAL REPRESSOR YCNK"/>
    <property type="match status" value="1"/>
</dbReference>
<keyword evidence="2" id="KW-1185">Reference proteome</keyword>
<dbReference type="PROSITE" id="PS51257">
    <property type="entry name" value="PROKAR_LIPOPROTEIN"/>
    <property type="match status" value="1"/>
</dbReference>
<dbReference type="RefSeq" id="WP_068010899.1">
    <property type="nucleotide sequence ID" value="NZ_FOFM01000011.1"/>
</dbReference>
<dbReference type="STRING" id="989403.SAMN05421798_11175"/>
<dbReference type="PANTHER" id="PTHR41247">
    <property type="entry name" value="HTH-TYPE TRANSCRIPTIONAL REPRESSOR YCNK"/>
    <property type="match status" value="1"/>
</dbReference>